<accession>A0ABW5NJM7</accession>
<keyword evidence="2 4" id="KW-0808">Transferase</keyword>
<dbReference type="NCBIfam" id="TIGR03534">
    <property type="entry name" value="RF_mod_PrmC"/>
    <property type="match status" value="1"/>
</dbReference>
<reference evidence="8" key="1">
    <citation type="journal article" date="2019" name="Int. J. Syst. Evol. Microbiol.">
        <title>The Global Catalogue of Microorganisms (GCM) 10K type strain sequencing project: providing services to taxonomists for standard genome sequencing and annotation.</title>
        <authorList>
            <consortium name="The Broad Institute Genomics Platform"/>
            <consortium name="The Broad Institute Genome Sequencing Center for Infectious Disease"/>
            <person name="Wu L."/>
            <person name="Ma J."/>
        </authorList>
    </citation>
    <scope>NUCLEOTIDE SEQUENCE [LARGE SCALE GENOMIC DNA]</scope>
    <source>
        <strain evidence="8">KCTC 42248</strain>
    </source>
</reference>
<evidence type="ECO:0000256" key="2">
    <source>
        <dbReference type="ARBA" id="ARBA00022679"/>
    </source>
</evidence>
<evidence type="ECO:0000256" key="4">
    <source>
        <dbReference type="HAMAP-Rule" id="MF_02126"/>
    </source>
</evidence>
<dbReference type="InterPro" id="IPR040758">
    <property type="entry name" value="PrmC_N"/>
</dbReference>
<dbReference type="InterPro" id="IPR002052">
    <property type="entry name" value="DNA_methylase_N6_adenine_CS"/>
</dbReference>
<feature type="binding site" evidence="4">
    <location>
        <begin position="122"/>
        <end position="126"/>
    </location>
    <ligand>
        <name>S-adenosyl-L-methionine</name>
        <dbReference type="ChEBI" id="CHEBI:59789"/>
    </ligand>
</feature>
<keyword evidence="3 4" id="KW-0949">S-adenosyl-L-methionine</keyword>
<dbReference type="NCBIfam" id="TIGR00536">
    <property type="entry name" value="hemK_fam"/>
    <property type="match status" value="1"/>
</dbReference>
<gene>
    <name evidence="4 7" type="primary">prmC</name>
    <name evidence="7" type="ORF">ACFSQ3_08040</name>
</gene>
<dbReference type="InterPro" id="IPR004556">
    <property type="entry name" value="HemK-like"/>
</dbReference>
<dbReference type="PANTHER" id="PTHR18895:SF74">
    <property type="entry name" value="MTRF1L RELEASE FACTOR GLUTAMINE METHYLTRANSFERASE"/>
    <property type="match status" value="1"/>
</dbReference>
<organism evidence="7 8">
    <name type="scientific">Sphingobacterium corticis</name>
    <dbReference type="NCBI Taxonomy" id="1812823"/>
    <lineage>
        <taxon>Bacteria</taxon>
        <taxon>Pseudomonadati</taxon>
        <taxon>Bacteroidota</taxon>
        <taxon>Sphingobacteriia</taxon>
        <taxon>Sphingobacteriales</taxon>
        <taxon>Sphingobacteriaceae</taxon>
        <taxon>Sphingobacterium</taxon>
    </lineage>
</organism>
<feature type="domain" description="Release factor glutamine methyltransferase N-terminal" evidence="6">
    <location>
        <begin position="30"/>
        <end position="77"/>
    </location>
</feature>
<dbReference type="Pfam" id="PF13847">
    <property type="entry name" value="Methyltransf_31"/>
    <property type="match status" value="1"/>
</dbReference>
<dbReference type="EC" id="2.1.1.297" evidence="4"/>
<feature type="binding site" evidence="4">
    <location>
        <position position="145"/>
    </location>
    <ligand>
        <name>S-adenosyl-L-methionine</name>
        <dbReference type="ChEBI" id="CHEBI:59789"/>
    </ligand>
</feature>
<dbReference type="PROSITE" id="PS00092">
    <property type="entry name" value="N6_MTASE"/>
    <property type="match status" value="1"/>
</dbReference>
<comment type="caution">
    <text evidence="7">The sequence shown here is derived from an EMBL/GenBank/DDBJ whole genome shotgun (WGS) entry which is preliminary data.</text>
</comment>
<dbReference type="InterPro" id="IPR050320">
    <property type="entry name" value="N5-glutamine_MTase"/>
</dbReference>
<dbReference type="Gene3D" id="3.40.50.150">
    <property type="entry name" value="Vaccinia Virus protein VP39"/>
    <property type="match status" value="1"/>
</dbReference>
<keyword evidence="1 4" id="KW-0489">Methyltransferase</keyword>
<comment type="similarity">
    <text evidence="4">Belongs to the protein N5-glutamine methyltransferase family. PrmC subfamily.</text>
</comment>
<evidence type="ECO:0000313" key="8">
    <source>
        <dbReference type="Proteomes" id="UP001597393"/>
    </source>
</evidence>
<dbReference type="Proteomes" id="UP001597393">
    <property type="component" value="Unassembled WGS sequence"/>
</dbReference>
<dbReference type="InterPro" id="IPR019874">
    <property type="entry name" value="RF_methyltr_PrmC"/>
</dbReference>
<name>A0ABW5NJM7_9SPHI</name>
<evidence type="ECO:0000259" key="5">
    <source>
        <dbReference type="Pfam" id="PF13847"/>
    </source>
</evidence>
<feature type="binding site" evidence="4">
    <location>
        <begin position="191"/>
        <end position="194"/>
    </location>
    <ligand>
        <name>substrate</name>
    </ligand>
</feature>
<dbReference type="Pfam" id="PF17827">
    <property type="entry name" value="PrmC_N"/>
    <property type="match status" value="1"/>
</dbReference>
<dbReference type="Gene3D" id="1.10.8.10">
    <property type="entry name" value="DNA helicase RuvA subunit, C-terminal domain"/>
    <property type="match status" value="1"/>
</dbReference>
<comment type="catalytic activity">
    <reaction evidence="4">
        <text>L-glutaminyl-[peptide chain release factor] + S-adenosyl-L-methionine = N(5)-methyl-L-glutaminyl-[peptide chain release factor] + S-adenosyl-L-homocysteine + H(+)</text>
        <dbReference type="Rhea" id="RHEA:42896"/>
        <dbReference type="Rhea" id="RHEA-COMP:10271"/>
        <dbReference type="Rhea" id="RHEA-COMP:10272"/>
        <dbReference type="ChEBI" id="CHEBI:15378"/>
        <dbReference type="ChEBI" id="CHEBI:30011"/>
        <dbReference type="ChEBI" id="CHEBI:57856"/>
        <dbReference type="ChEBI" id="CHEBI:59789"/>
        <dbReference type="ChEBI" id="CHEBI:61891"/>
        <dbReference type="EC" id="2.1.1.297"/>
    </reaction>
</comment>
<comment type="caution">
    <text evidence="4">Lacks conserved residue(s) required for the propagation of feature annotation.</text>
</comment>
<keyword evidence="8" id="KW-1185">Reference proteome</keyword>
<evidence type="ECO:0000313" key="7">
    <source>
        <dbReference type="EMBL" id="MFD2598901.1"/>
    </source>
</evidence>
<feature type="binding site" evidence="4">
    <location>
        <position position="191"/>
    </location>
    <ligand>
        <name>S-adenosyl-L-methionine</name>
        <dbReference type="ChEBI" id="CHEBI:59789"/>
    </ligand>
</feature>
<dbReference type="InterPro" id="IPR025714">
    <property type="entry name" value="Methyltranfer_dom"/>
</dbReference>
<dbReference type="EMBL" id="JBHUMA010000006">
    <property type="protein sequence ID" value="MFD2598901.1"/>
    <property type="molecule type" value="Genomic_DNA"/>
</dbReference>
<dbReference type="CDD" id="cd02440">
    <property type="entry name" value="AdoMet_MTases"/>
    <property type="match status" value="1"/>
</dbReference>
<evidence type="ECO:0000259" key="6">
    <source>
        <dbReference type="Pfam" id="PF17827"/>
    </source>
</evidence>
<dbReference type="SUPFAM" id="SSF53335">
    <property type="entry name" value="S-adenosyl-L-methionine-dependent methyltransferases"/>
    <property type="match status" value="1"/>
</dbReference>
<dbReference type="GO" id="GO:0102559">
    <property type="term" value="F:peptide chain release factor N(5)-glutamine methyltransferase activity"/>
    <property type="evidence" value="ECO:0007669"/>
    <property type="project" value="UniProtKB-EC"/>
</dbReference>
<dbReference type="PANTHER" id="PTHR18895">
    <property type="entry name" value="HEMK METHYLTRANSFERASE"/>
    <property type="match status" value="1"/>
</dbReference>
<sequence length="285" mass="32352">MQTLQSIRQKFNENLRIIYSDSEIDSLFFICAEEILNLRPVSAKMQMQRVMLEQESAKFTNLLTQLSANQPIQYILGHAPFYGLNFSVNEHTLIPRPETEELVDLIIRNEKHRGSMNILDIGTGTGCIAISLAKYLSNATVTALDISADALEVATANATTLGANVAFLQQDILDWRTTFNRERRFDVIVSNPPYIRDLEKAEMSDHVLKHEPHSALFVSNGDPLIFYREISAFAREALSVNGSLYFEINQYLESEMKSLVEQYGFVKVSVLKDLNGAKRMLHCKR</sequence>
<protein>
    <recommendedName>
        <fullName evidence="4">Release factor glutamine methyltransferase</fullName>
        <shortName evidence="4">RF MTase</shortName>
        <ecNumber evidence="4">2.1.1.297</ecNumber>
    </recommendedName>
    <alternativeName>
        <fullName evidence="4">N5-glutamine methyltransferase PrmC</fullName>
    </alternativeName>
    <alternativeName>
        <fullName evidence="4">Protein-(glutamine-N5) MTase PrmC</fullName>
    </alternativeName>
    <alternativeName>
        <fullName evidence="4">Protein-glutamine N-methyltransferase PrmC</fullName>
    </alternativeName>
</protein>
<comment type="function">
    <text evidence="4">Methylates the class 1 translation termination release factors RF1/PrfA and RF2/PrfB on the glutamine residue of the universally conserved GGQ motif.</text>
</comment>
<dbReference type="RefSeq" id="WP_380869030.1">
    <property type="nucleotide sequence ID" value="NZ_JBHUMA010000006.1"/>
</dbReference>
<evidence type="ECO:0000256" key="1">
    <source>
        <dbReference type="ARBA" id="ARBA00022603"/>
    </source>
</evidence>
<dbReference type="HAMAP" id="MF_02126">
    <property type="entry name" value="RF_methyltr_PrmC"/>
    <property type="match status" value="1"/>
</dbReference>
<dbReference type="InterPro" id="IPR029063">
    <property type="entry name" value="SAM-dependent_MTases_sf"/>
</dbReference>
<evidence type="ECO:0000256" key="3">
    <source>
        <dbReference type="ARBA" id="ARBA00022691"/>
    </source>
</evidence>
<dbReference type="GO" id="GO:0032259">
    <property type="term" value="P:methylation"/>
    <property type="evidence" value="ECO:0007669"/>
    <property type="project" value="UniProtKB-KW"/>
</dbReference>
<feature type="domain" description="Methyltransferase" evidence="5">
    <location>
        <begin position="115"/>
        <end position="200"/>
    </location>
</feature>
<proteinExistence type="inferred from homology"/>